<sequence length="128" mass="14773">MIEHAGYHFLHRTCMGCSPSTESGMSTALICLLHSRAISGQSMSFNSFYELKNLLNIVIKPLHGVRIFTSKRDFSEDMPFGYYPISGENRTTHFQRVKTLNTYMETFGFSIKMRFVGYVHDVPIWEHP</sequence>
<gene>
    <name evidence="1" type="ORF">QE152_g25988</name>
</gene>
<dbReference type="Proteomes" id="UP001458880">
    <property type="component" value="Unassembled WGS sequence"/>
</dbReference>
<organism evidence="1 2">
    <name type="scientific">Popillia japonica</name>
    <name type="common">Japanese beetle</name>
    <dbReference type="NCBI Taxonomy" id="7064"/>
    <lineage>
        <taxon>Eukaryota</taxon>
        <taxon>Metazoa</taxon>
        <taxon>Ecdysozoa</taxon>
        <taxon>Arthropoda</taxon>
        <taxon>Hexapoda</taxon>
        <taxon>Insecta</taxon>
        <taxon>Pterygota</taxon>
        <taxon>Neoptera</taxon>
        <taxon>Endopterygota</taxon>
        <taxon>Coleoptera</taxon>
        <taxon>Polyphaga</taxon>
        <taxon>Scarabaeiformia</taxon>
        <taxon>Scarabaeidae</taxon>
        <taxon>Rutelinae</taxon>
        <taxon>Popillia</taxon>
    </lineage>
</organism>
<comment type="caution">
    <text evidence="1">The sequence shown here is derived from an EMBL/GenBank/DDBJ whole genome shotgun (WGS) entry which is preliminary data.</text>
</comment>
<dbReference type="EMBL" id="JASPKY010000292">
    <property type="protein sequence ID" value="KAK9710490.1"/>
    <property type="molecule type" value="Genomic_DNA"/>
</dbReference>
<evidence type="ECO:0000313" key="1">
    <source>
        <dbReference type="EMBL" id="KAK9710490.1"/>
    </source>
</evidence>
<keyword evidence="2" id="KW-1185">Reference proteome</keyword>
<evidence type="ECO:0000313" key="2">
    <source>
        <dbReference type="Proteomes" id="UP001458880"/>
    </source>
</evidence>
<name>A0AAW1JYL6_POPJA</name>
<dbReference type="AlphaFoldDB" id="A0AAW1JYL6"/>
<reference evidence="1 2" key="1">
    <citation type="journal article" date="2024" name="BMC Genomics">
        <title>De novo assembly and annotation of Popillia japonica's genome with initial clues to its potential as an invasive pest.</title>
        <authorList>
            <person name="Cucini C."/>
            <person name="Boschi S."/>
            <person name="Funari R."/>
            <person name="Cardaioli E."/>
            <person name="Iannotti N."/>
            <person name="Marturano G."/>
            <person name="Paoli F."/>
            <person name="Bruttini M."/>
            <person name="Carapelli A."/>
            <person name="Frati F."/>
            <person name="Nardi F."/>
        </authorList>
    </citation>
    <scope>NUCLEOTIDE SEQUENCE [LARGE SCALE GENOMIC DNA]</scope>
    <source>
        <strain evidence="1">DMR45628</strain>
    </source>
</reference>
<proteinExistence type="predicted"/>
<protein>
    <submittedName>
        <fullName evidence="1">Uncharacterized protein</fullName>
    </submittedName>
</protein>
<accession>A0AAW1JYL6</accession>